<protein>
    <submittedName>
        <fullName evidence="1">Uncharacterized protein</fullName>
    </submittedName>
</protein>
<organism evidence="1 2">
    <name type="scientific">Senna tora</name>
    <dbReference type="NCBI Taxonomy" id="362788"/>
    <lineage>
        <taxon>Eukaryota</taxon>
        <taxon>Viridiplantae</taxon>
        <taxon>Streptophyta</taxon>
        <taxon>Embryophyta</taxon>
        <taxon>Tracheophyta</taxon>
        <taxon>Spermatophyta</taxon>
        <taxon>Magnoliopsida</taxon>
        <taxon>eudicotyledons</taxon>
        <taxon>Gunneridae</taxon>
        <taxon>Pentapetalae</taxon>
        <taxon>rosids</taxon>
        <taxon>fabids</taxon>
        <taxon>Fabales</taxon>
        <taxon>Fabaceae</taxon>
        <taxon>Caesalpinioideae</taxon>
        <taxon>Cassia clade</taxon>
        <taxon>Senna</taxon>
    </lineage>
</organism>
<keyword evidence="2" id="KW-1185">Reference proteome</keyword>
<name>A0A834TSS5_9FABA</name>
<comment type="caution">
    <text evidence="1">The sequence shown here is derived from an EMBL/GenBank/DDBJ whole genome shotgun (WGS) entry which is preliminary data.</text>
</comment>
<dbReference type="Proteomes" id="UP000634136">
    <property type="component" value="Unassembled WGS sequence"/>
</dbReference>
<evidence type="ECO:0000313" key="2">
    <source>
        <dbReference type="Proteomes" id="UP000634136"/>
    </source>
</evidence>
<accession>A0A834TSS5</accession>
<gene>
    <name evidence="1" type="ORF">G2W53_018611</name>
</gene>
<dbReference type="AlphaFoldDB" id="A0A834TSS5"/>
<dbReference type="EMBL" id="JAAIUW010000006">
    <property type="protein sequence ID" value="KAF7827447.1"/>
    <property type="molecule type" value="Genomic_DNA"/>
</dbReference>
<sequence>MGEVGVGLPKLKRLPVTVVNLVYDKVHGVKDFMSCYK</sequence>
<reference evidence="1" key="1">
    <citation type="submission" date="2020-09" db="EMBL/GenBank/DDBJ databases">
        <title>Genome-Enabled Discovery of Anthraquinone Biosynthesis in Senna tora.</title>
        <authorList>
            <person name="Kang S.-H."/>
            <person name="Pandey R.P."/>
            <person name="Lee C.-M."/>
            <person name="Sim J.-S."/>
            <person name="Jeong J.-T."/>
            <person name="Choi B.-S."/>
            <person name="Jung M."/>
            <person name="Ginzburg D."/>
            <person name="Zhao K."/>
            <person name="Won S.Y."/>
            <person name="Oh T.-J."/>
            <person name="Yu Y."/>
            <person name="Kim N.-H."/>
            <person name="Lee O.R."/>
            <person name="Lee T.-H."/>
            <person name="Bashyal P."/>
            <person name="Kim T.-S."/>
            <person name="Lee W.-H."/>
            <person name="Kawkins C."/>
            <person name="Kim C.-K."/>
            <person name="Kim J.S."/>
            <person name="Ahn B.O."/>
            <person name="Rhee S.Y."/>
            <person name="Sohng J.K."/>
        </authorList>
    </citation>
    <scope>NUCLEOTIDE SEQUENCE</scope>
    <source>
        <tissue evidence="1">Leaf</tissue>
    </source>
</reference>
<proteinExistence type="predicted"/>
<evidence type="ECO:0000313" key="1">
    <source>
        <dbReference type="EMBL" id="KAF7827447.1"/>
    </source>
</evidence>